<evidence type="ECO:0000313" key="6">
    <source>
        <dbReference type="EMBL" id="SCB42602.1"/>
    </source>
</evidence>
<proteinExistence type="inferred from homology"/>
<comment type="similarity">
    <text evidence="2 5">Belongs to the DegT/DnrJ/EryC1 family.</text>
</comment>
<dbReference type="InterPro" id="IPR015421">
    <property type="entry name" value="PyrdxlP-dep_Trfase_major"/>
</dbReference>
<evidence type="ECO:0000256" key="2">
    <source>
        <dbReference type="ARBA" id="ARBA00037999"/>
    </source>
</evidence>
<name>A0A1C3WRB4_9BRAD</name>
<protein>
    <submittedName>
        <fullName evidence="6">dTDP-4-amino-4,6-dideoxygalactose transaminase</fullName>
    </submittedName>
</protein>
<evidence type="ECO:0000256" key="4">
    <source>
        <dbReference type="PIRSR" id="PIRSR000390-2"/>
    </source>
</evidence>
<dbReference type="CDD" id="cd00616">
    <property type="entry name" value="AHBA_syn"/>
    <property type="match status" value="1"/>
</dbReference>
<dbReference type="GO" id="GO:0000271">
    <property type="term" value="P:polysaccharide biosynthetic process"/>
    <property type="evidence" value="ECO:0007669"/>
    <property type="project" value="TreeGrafter"/>
</dbReference>
<dbReference type="GO" id="GO:0008483">
    <property type="term" value="F:transaminase activity"/>
    <property type="evidence" value="ECO:0007669"/>
    <property type="project" value="TreeGrafter"/>
</dbReference>
<feature type="modified residue" description="N6-(pyridoxal phosphate)lysine" evidence="4">
    <location>
        <position position="186"/>
    </location>
</feature>
<feature type="active site" description="Proton acceptor" evidence="3">
    <location>
        <position position="186"/>
    </location>
</feature>
<dbReference type="Proteomes" id="UP000199184">
    <property type="component" value="Unassembled WGS sequence"/>
</dbReference>
<dbReference type="PANTHER" id="PTHR30244">
    <property type="entry name" value="TRANSAMINASE"/>
    <property type="match status" value="1"/>
</dbReference>
<dbReference type="RefSeq" id="WP_091959197.1">
    <property type="nucleotide sequence ID" value="NZ_FMAI01000009.1"/>
</dbReference>
<dbReference type="Gene3D" id="3.90.1150.10">
    <property type="entry name" value="Aspartate Aminotransferase, domain 1"/>
    <property type="match status" value="1"/>
</dbReference>
<dbReference type="InterPro" id="IPR015422">
    <property type="entry name" value="PyrdxlP-dep_Trfase_small"/>
</dbReference>
<sequence length="366" mass="39710">MILINNLQTRYAHRRRSIDAAIAKVIDRGYVVLGPEVKNFEAAFARYVGVSHCIGLGNGTDAIELALRGLGVTQGDMVATVANAGMYTTTAMLAIGASPHFMDVAAESHHATLEQVVQAVDAGCRAVVITHLYGAAVRDIASMASYCHERNVPLIEDCAQAHGAKIDGRQVGSFGRAASFSFYPTKNLGGLGDGGAVVTSDDTVANRIAKLRQYGWSSKYVVTLAGAKNSRLDELQASILSELLPFLGQDNARRREIAARYSASIFHPFVEPPPVRNDDGYVAHLYVIRVCNRDQLRAHLNERGVAAEIHYPIPDHRQPLLSIRCSGITLPITEQNAQQTLTLPCYPEMTDEEVGKVIEAVNSWVS</sequence>
<dbReference type="PANTHER" id="PTHR30244:SF36">
    <property type="entry name" value="3-OXO-GLUCOSE-6-PHOSPHATE:GLUTAMATE AMINOTRANSFERASE"/>
    <property type="match status" value="1"/>
</dbReference>
<reference evidence="7" key="1">
    <citation type="submission" date="2016-08" db="EMBL/GenBank/DDBJ databases">
        <authorList>
            <person name="Varghese N."/>
            <person name="Submissions Spin"/>
        </authorList>
    </citation>
    <scope>NUCLEOTIDE SEQUENCE [LARGE SCALE GENOMIC DNA]</scope>
    <source>
        <strain evidence="7">ERR11</strain>
    </source>
</reference>
<evidence type="ECO:0000256" key="5">
    <source>
        <dbReference type="RuleBase" id="RU004508"/>
    </source>
</evidence>
<keyword evidence="1 4" id="KW-0663">Pyridoxal phosphate</keyword>
<dbReference type="GO" id="GO:0030170">
    <property type="term" value="F:pyridoxal phosphate binding"/>
    <property type="evidence" value="ECO:0007669"/>
    <property type="project" value="TreeGrafter"/>
</dbReference>
<dbReference type="AlphaFoldDB" id="A0A1C3WRB4"/>
<dbReference type="SUPFAM" id="SSF53383">
    <property type="entry name" value="PLP-dependent transferases"/>
    <property type="match status" value="1"/>
</dbReference>
<evidence type="ECO:0000313" key="7">
    <source>
        <dbReference type="Proteomes" id="UP000199184"/>
    </source>
</evidence>
<keyword evidence="7" id="KW-1185">Reference proteome</keyword>
<evidence type="ECO:0000256" key="3">
    <source>
        <dbReference type="PIRSR" id="PIRSR000390-1"/>
    </source>
</evidence>
<dbReference type="Pfam" id="PF01041">
    <property type="entry name" value="DegT_DnrJ_EryC1"/>
    <property type="match status" value="1"/>
</dbReference>
<gene>
    <name evidence="6" type="ORF">GA0061098_1009147</name>
</gene>
<dbReference type="Gene3D" id="3.40.640.10">
    <property type="entry name" value="Type I PLP-dependent aspartate aminotransferase-like (Major domain)"/>
    <property type="match status" value="1"/>
</dbReference>
<dbReference type="InterPro" id="IPR000653">
    <property type="entry name" value="DegT/StrS_aminotransferase"/>
</dbReference>
<dbReference type="InterPro" id="IPR015424">
    <property type="entry name" value="PyrdxlP-dep_Trfase"/>
</dbReference>
<dbReference type="EMBL" id="FMAI01000009">
    <property type="protein sequence ID" value="SCB42602.1"/>
    <property type="molecule type" value="Genomic_DNA"/>
</dbReference>
<evidence type="ECO:0000256" key="1">
    <source>
        <dbReference type="ARBA" id="ARBA00022898"/>
    </source>
</evidence>
<accession>A0A1C3WRB4</accession>
<organism evidence="6 7">
    <name type="scientific">Bradyrhizobium shewense</name>
    <dbReference type="NCBI Taxonomy" id="1761772"/>
    <lineage>
        <taxon>Bacteria</taxon>
        <taxon>Pseudomonadati</taxon>
        <taxon>Pseudomonadota</taxon>
        <taxon>Alphaproteobacteria</taxon>
        <taxon>Hyphomicrobiales</taxon>
        <taxon>Nitrobacteraceae</taxon>
        <taxon>Bradyrhizobium</taxon>
    </lineage>
</organism>
<dbReference type="PIRSF" id="PIRSF000390">
    <property type="entry name" value="PLP_StrS"/>
    <property type="match status" value="1"/>
</dbReference>